<reference evidence="1" key="1">
    <citation type="submission" date="2020-06" db="EMBL/GenBank/DDBJ databases">
        <authorList>
            <person name="Li T."/>
            <person name="Hu X."/>
            <person name="Zhang T."/>
            <person name="Song X."/>
            <person name="Zhang H."/>
            <person name="Dai N."/>
            <person name="Sheng W."/>
            <person name="Hou X."/>
            <person name="Wei L."/>
        </authorList>
    </citation>
    <scope>NUCLEOTIDE SEQUENCE</scope>
    <source>
        <strain evidence="1">KEN1</strain>
        <tissue evidence="1">Leaf</tissue>
    </source>
</reference>
<proteinExistence type="predicted"/>
<gene>
    <name evidence="1" type="ORF">Slati_2219900</name>
</gene>
<organism evidence="1">
    <name type="scientific">Sesamum latifolium</name>
    <dbReference type="NCBI Taxonomy" id="2727402"/>
    <lineage>
        <taxon>Eukaryota</taxon>
        <taxon>Viridiplantae</taxon>
        <taxon>Streptophyta</taxon>
        <taxon>Embryophyta</taxon>
        <taxon>Tracheophyta</taxon>
        <taxon>Spermatophyta</taxon>
        <taxon>Magnoliopsida</taxon>
        <taxon>eudicotyledons</taxon>
        <taxon>Gunneridae</taxon>
        <taxon>Pentapetalae</taxon>
        <taxon>asterids</taxon>
        <taxon>lamiids</taxon>
        <taxon>Lamiales</taxon>
        <taxon>Pedaliaceae</taxon>
        <taxon>Sesamum</taxon>
    </lineage>
</organism>
<protein>
    <submittedName>
        <fullName evidence="1">Uncharacterized protein</fullName>
    </submittedName>
</protein>
<dbReference type="AlphaFoldDB" id="A0AAW2WSZ2"/>
<sequence>MFRFDNCYLTLSSDFTPTVQGVWRNNIVGTAMFAVTRKLKALKPIFRAHRQRKGDLSNNVKLTASFLDTAQTLLAQDRLNPILLHLEFCCRMILRLATKIEQHMLHQRAKLAWMKGGDQCSHIFFCKVARRRASKRVFQIMSSTGKHLLISRMSLTSSFPSIGPCWVATNGHGVLT</sequence>
<dbReference type="EMBL" id="JACGWN010000007">
    <property type="protein sequence ID" value="KAL0444972.1"/>
    <property type="molecule type" value="Genomic_DNA"/>
</dbReference>
<accession>A0AAW2WSZ2</accession>
<reference evidence="1" key="2">
    <citation type="journal article" date="2024" name="Plant">
        <title>Genomic evolution and insights into agronomic trait innovations of Sesamum species.</title>
        <authorList>
            <person name="Miao H."/>
            <person name="Wang L."/>
            <person name="Qu L."/>
            <person name="Liu H."/>
            <person name="Sun Y."/>
            <person name="Le M."/>
            <person name="Wang Q."/>
            <person name="Wei S."/>
            <person name="Zheng Y."/>
            <person name="Lin W."/>
            <person name="Duan Y."/>
            <person name="Cao H."/>
            <person name="Xiong S."/>
            <person name="Wang X."/>
            <person name="Wei L."/>
            <person name="Li C."/>
            <person name="Ma Q."/>
            <person name="Ju M."/>
            <person name="Zhao R."/>
            <person name="Li G."/>
            <person name="Mu C."/>
            <person name="Tian Q."/>
            <person name="Mei H."/>
            <person name="Zhang T."/>
            <person name="Gao T."/>
            <person name="Zhang H."/>
        </authorList>
    </citation>
    <scope>NUCLEOTIDE SEQUENCE</scope>
    <source>
        <strain evidence="1">KEN1</strain>
    </source>
</reference>
<name>A0AAW2WSZ2_9LAMI</name>
<comment type="caution">
    <text evidence="1">The sequence shown here is derived from an EMBL/GenBank/DDBJ whole genome shotgun (WGS) entry which is preliminary data.</text>
</comment>
<evidence type="ECO:0000313" key="1">
    <source>
        <dbReference type="EMBL" id="KAL0444972.1"/>
    </source>
</evidence>